<accession>A0ABT8DRW5</accession>
<keyword evidence="16" id="KW-1185">Reference proteome</keyword>
<evidence type="ECO:0000256" key="1">
    <source>
        <dbReference type="ARBA" id="ARBA00001970"/>
    </source>
</evidence>
<keyword evidence="6 13" id="KW-0812">Transmembrane</keyword>
<gene>
    <name evidence="15" type="ORF">QWJ38_10870</name>
</gene>
<evidence type="ECO:0000256" key="3">
    <source>
        <dbReference type="ARBA" id="ARBA00022448"/>
    </source>
</evidence>
<evidence type="ECO:0000256" key="13">
    <source>
        <dbReference type="SAM" id="Phobius"/>
    </source>
</evidence>
<keyword evidence="5" id="KW-0349">Heme</keyword>
<feature type="domain" description="Cytochrome b561 bacterial/Ni-hydrogenase" evidence="14">
    <location>
        <begin position="12"/>
        <end position="183"/>
    </location>
</feature>
<evidence type="ECO:0000256" key="8">
    <source>
        <dbReference type="ARBA" id="ARBA00022982"/>
    </source>
</evidence>
<evidence type="ECO:0000313" key="16">
    <source>
        <dbReference type="Proteomes" id="UP001228044"/>
    </source>
</evidence>
<dbReference type="Pfam" id="PF01292">
    <property type="entry name" value="Ni_hydr_CYTB"/>
    <property type="match status" value="1"/>
</dbReference>
<dbReference type="Proteomes" id="UP001228044">
    <property type="component" value="Unassembled WGS sequence"/>
</dbReference>
<dbReference type="InterPro" id="IPR011577">
    <property type="entry name" value="Cyt_b561_bac/Ni-Hgenase"/>
</dbReference>
<evidence type="ECO:0000256" key="9">
    <source>
        <dbReference type="ARBA" id="ARBA00022989"/>
    </source>
</evidence>
<evidence type="ECO:0000256" key="11">
    <source>
        <dbReference type="ARBA" id="ARBA00023136"/>
    </source>
</evidence>
<dbReference type="PANTHER" id="PTHR30529">
    <property type="entry name" value="CYTOCHROME B561"/>
    <property type="match status" value="1"/>
</dbReference>
<evidence type="ECO:0000256" key="7">
    <source>
        <dbReference type="ARBA" id="ARBA00022723"/>
    </source>
</evidence>
<dbReference type="RefSeq" id="WP_290359105.1">
    <property type="nucleotide sequence ID" value="NZ_JAUHHC010000003.1"/>
</dbReference>
<evidence type="ECO:0000313" key="15">
    <source>
        <dbReference type="EMBL" id="MDN3920781.1"/>
    </source>
</evidence>
<feature type="transmembrane region" description="Helical" evidence="13">
    <location>
        <begin position="20"/>
        <end position="38"/>
    </location>
</feature>
<dbReference type="EMBL" id="JAUHHC010000003">
    <property type="protein sequence ID" value="MDN3920781.1"/>
    <property type="molecule type" value="Genomic_DNA"/>
</dbReference>
<keyword evidence="11 13" id="KW-0472">Membrane</keyword>
<keyword evidence="4" id="KW-1003">Cell membrane</keyword>
<comment type="caution">
    <text evidence="15">The sequence shown here is derived from an EMBL/GenBank/DDBJ whole genome shotgun (WGS) entry which is preliminary data.</text>
</comment>
<evidence type="ECO:0000256" key="6">
    <source>
        <dbReference type="ARBA" id="ARBA00022692"/>
    </source>
</evidence>
<keyword evidence="10" id="KW-0408">Iron</keyword>
<reference evidence="15 16" key="1">
    <citation type="submission" date="2023-06" db="EMBL/GenBank/DDBJ databases">
        <title>Pelomonas sp. PFR6 16S ribosomal RNA gene Genome sequencing and assembly.</title>
        <authorList>
            <person name="Woo H."/>
        </authorList>
    </citation>
    <scope>NUCLEOTIDE SEQUENCE [LARGE SCALE GENOMIC DNA]</scope>
    <source>
        <strain evidence="15 16">PFR6</strain>
    </source>
</reference>
<comment type="similarity">
    <text evidence="12">Belongs to the cytochrome b561 family.</text>
</comment>
<dbReference type="InterPro" id="IPR016174">
    <property type="entry name" value="Di-haem_cyt_TM"/>
</dbReference>
<name>A0ABT8DRW5_9BURK</name>
<evidence type="ECO:0000259" key="14">
    <source>
        <dbReference type="Pfam" id="PF01292"/>
    </source>
</evidence>
<comment type="subcellular location">
    <subcellularLocation>
        <location evidence="2">Cell membrane</location>
        <topology evidence="2">Multi-pass membrane protein</topology>
    </subcellularLocation>
</comment>
<sequence>MPTPSTPSPPLRYDRVARALHWLIGLALLAQIAFGFLLDEIAPRGTPARGAVINLHKSIGLVLALAIVLRLAWRLRHRPPPWPAAMPAWQQRAAAWGHRGLYLCMLAMPLSGYLASNFSKHGVRFFGLALRPWGPDLPAVYGLFNGLHIATAWLFLALIAGHVLAALKHAWIDRDGVFARMGPPLSRNKAEEDPP</sequence>
<proteinExistence type="inferred from homology"/>
<organism evidence="15 16">
    <name type="scientific">Roseateles violae</name>
    <dbReference type="NCBI Taxonomy" id="3058042"/>
    <lineage>
        <taxon>Bacteria</taxon>
        <taxon>Pseudomonadati</taxon>
        <taxon>Pseudomonadota</taxon>
        <taxon>Betaproteobacteria</taxon>
        <taxon>Burkholderiales</taxon>
        <taxon>Sphaerotilaceae</taxon>
        <taxon>Roseateles</taxon>
    </lineage>
</organism>
<protein>
    <submittedName>
        <fullName evidence="15">Cytochrome b</fullName>
    </submittedName>
</protein>
<keyword evidence="9 13" id="KW-1133">Transmembrane helix</keyword>
<feature type="transmembrane region" description="Helical" evidence="13">
    <location>
        <begin position="50"/>
        <end position="73"/>
    </location>
</feature>
<comment type="cofactor">
    <cofactor evidence="1">
        <name>heme b</name>
        <dbReference type="ChEBI" id="CHEBI:60344"/>
    </cofactor>
</comment>
<keyword evidence="7" id="KW-0479">Metal-binding</keyword>
<keyword evidence="3" id="KW-0813">Transport</keyword>
<keyword evidence="8" id="KW-0249">Electron transport</keyword>
<dbReference type="SUPFAM" id="SSF81342">
    <property type="entry name" value="Transmembrane di-heme cytochromes"/>
    <property type="match status" value="1"/>
</dbReference>
<dbReference type="PANTHER" id="PTHR30529:SF1">
    <property type="entry name" value="CYTOCHROME B561 HOMOLOG 2"/>
    <property type="match status" value="1"/>
</dbReference>
<evidence type="ECO:0000256" key="12">
    <source>
        <dbReference type="ARBA" id="ARBA00037975"/>
    </source>
</evidence>
<evidence type="ECO:0000256" key="4">
    <source>
        <dbReference type="ARBA" id="ARBA00022475"/>
    </source>
</evidence>
<dbReference type="InterPro" id="IPR052168">
    <property type="entry name" value="Cytochrome_b561_oxidase"/>
</dbReference>
<evidence type="ECO:0000256" key="10">
    <source>
        <dbReference type="ARBA" id="ARBA00023004"/>
    </source>
</evidence>
<evidence type="ECO:0000256" key="5">
    <source>
        <dbReference type="ARBA" id="ARBA00022617"/>
    </source>
</evidence>
<feature type="transmembrane region" description="Helical" evidence="13">
    <location>
        <begin position="139"/>
        <end position="165"/>
    </location>
</feature>
<dbReference type="Gene3D" id="1.20.950.20">
    <property type="entry name" value="Transmembrane di-heme cytochromes, Chain C"/>
    <property type="match status" value="1"/>
</dbReference>
<evidence type="ECO:0000256" key="2">
    <source>
        <dbReference type="ARBA" id="ARBA00004651"/>
    </source>
</evidence>